<dbReference type="EMBL" id="BSXN01000346">
    <property type="protein sequence ID" value="GME68178.1"/>
    <property type="molecule type" value="Genomic_DNA"/>
</dbReference>
<proteinExistence type="predicted"/>
<feature type="domain" description="CBF1-interacting co-repressor CIR N-terminal" evidence="3">
    <location>
        <begin position="10"/>
        <end position="46"/>
    </location>
</feature>
<feature type="region of interest" description="Disordered" evidence="2">
    <location>
        <begin position="245"/>
        <end position="381"/>
    </location>
</feature>
<feature type="region of interest" description="Disordered" evidence="2">
    <location>
        <begin position="154"/>
        <end position="180"/>
    </location>
</feature>
<feature type="region of interest" description="Disordered" evidence="2">
    <location>
        <begin position="79"/>
        <end position="113"/>
    </location>
</feature>
<evidence type="ECO:0000256" key="2">
    <source>
        <dbReference type="SAM" id="MobiDB-lite"/>
    </source>
</evidence>
<protein>
    <recommendedName>
        <fullName evidence="1">Pre-mRNA-splicing factor CWC25</fullName>
    </recommendedName>
</protein>
<dbReference type="AlphaFoldDB" id="A0A9W6SXN0"/>
<gene>
    <name evidence="4" type="ORF">Cboi02_000145500</name>
</gene>
<evidence type="ECO:0000259" key="3">
    <source>
        <dbReference type="SMART" id="SM01083"/>
    </source>
</evidence>
<organism evidence="4 5">
    <name type="scientific">Candida boidinii</name>
    <name type="common">Yeast</name>
    <dbReference type="NCBI Taxonomy" id="5477"/>
    <lineage>
        <taxon>Eukaryota</taxon>
        <taxon>Fungi</taxon>
        <taxon>Dikarya</taxon>
        <taxon>Ascomycota</taxon>
        <taxon>Saccharomycotina</taxon>
        <taxon>Pichiomycetes</taxon>
        <taxon>Pichiales</taxon>
        <taxon>Pichiaceae</taxon>
        <taxon>Ogataea</taxon>
        <taxon>Ogataea/Candida clade</taxon>
    </lineage>
</organism>
<accession>A0A9W6SXN0</accession>
<comment type="caution">
    <text evidence="4">The sequence shown here is derived from an EMBL/GenBank/DDBJ whole genome shotgun (WGS) entry which is preliminary data.</text>
</comment>
<evidence type="ECO:0000313" key="4">
    <source>
        <dbReference type="EMBL" id="GME68178.1"/>
    </source>
</evidence>
<feature type="compositionally biased region" description="Basic and acidic residues" evidence="2">
    <location>
        <begin position="363"/>
        <end position="374"/>
    </location>
</feature>
<evidence type="ECO:0000313" key="5">
    <source>
        <dbReference type="Proteomes" id="UP001165120"/>
    </source>
</evidence>
<feature type="compositionally biased region" description="Basic residues" evidence="2">
    <location>
        <begin position="328"/>
        <end position="349"/>
    </location>
</feature>
<keyword evidence="5" id="KW-1185">Reference proteome</keyword>
<name>A0A9W6SXN0_CANBO</name>
<dbReference type="SMART" id="SM01083">
    <property type="entry name" value="Cir_N"/>
    <property type="match status" value="1"/>
</dbReference>
<sequence length="381" mass="43692">MPSDLNLKKSWNPKLLKNQEKVWKREQDALNEFKKIKQRQIEISQQREKLDLINLTRNGNHNNNNEEYDQEFVKPGSAIVGNSTAADSDEFDLGKKRRRQVDDDHSVSSSFTQSQRSLDWMYKSVEDGGKKDGNVENDKNDDFLLGKRKLTDLIDSNNNTNQKSNENKDSDKGKDSNEKNTVIYRNSLNINETSKRLNSILSATSEKNETTGIKKQDKFSKDDPMMSYQMAKRHQEELINLRKRQMKERETGCDSSKNIVIGSHDDGTGHRENKRKIVSKDRSTSGHRSSHRNGHHSDSHRSSRHSDSHRSSHHSDSHRSTGDSRYSSGRHRSHKDKSHSSSHRSSRSNHSRDQKSDAPSSPRENHSGDIKPTHQDASNTK</sequence>
<evidence type="ECO:0000256" key="1">
    <source>
        <dbReference type="ARBA" id="ARBA00020646"/>
    </source>
</evidence>
<dbReference type="Pfam" id="PF10197">
    <property type="entry name" value="Cir_N"/>
    <property type="match status" value="1"/>
</dbReference>
<reference evidence="4" key="1">
    <citation type="submission" date="2023-04" db="EMBL/GenBank/DDBJ databases">
        <title>Candida boidinii NBRC 10035.</title>
        <authorList>
            <person name="Ichikawa N."/>
            <person name="Sato H."/>
            <person name="Tonouchi N."/>
        </authorList>
    </citation>
    <scope>NUCLEOTIDE SEQUENCE</scope>
    <source>
        <strain evidence="4">NBRC 10035</strain>
    </source>
</reference>
<dbReference type="InterPro" id="IPR019339">
    <property type="entry name" value="CIR_N_dom"/>
</dbReference>
<feature type="compositionally biased region" description="Basic and acidic residues" evidence="2">
    <location>
        <begin position="165"/>
        <end position="178"/>
    </location>
</feature>
<feature type="compositionally biased region" description="Basic and acidic residues" evidence="2">
    <location>
        <begin position="295"/>
        <end position="322"/>
    </location>
</feature>
<dbReference type="Proteomes" id="UP001165120">
    <property type="component" value="Unassembled WGS sequence"/>
</dbReference>